<dbReference type="GO" id="GO:0061630">
    <property type="term" value="F:ubiquitin protein ligase activity"/>
    <property type="evidence" value="ECO:0007669"/>
    <property type="project" value="UniProtKB-EC"/>
</dbReference>
<evidence type="ECO:0000256" key="9">
    <source>
        <dbReference type="PROSITE-ProRule" id="PRU00175"/>
    </source>
</evidence>
<feature type="domain" description="SPX" evidence="11">
    <location>
        <begin position="69"/>
        <end position="235"/>
    </location>
</feature>
<keyword evidence="7" id="KW-0833">Ubl conjugation pathway</keyword>
<dbReference type="GO" id="GO:0016567">
    <property type="term" value="P:protein ubiquitination"/>
    <property type="evidence" value="ECO:0007669"/>
    <property type="project" value="UniProtKB-UniPathway"/>
</dbReference>
<dbReference type="AlphaFoldDB" id="A0A834H4X7"/>
<dbReference type="InterPro" id="IPR004331">
    <property type="entry name" value="SPX_dom"/>
</dbReference>
<reference evidence="12" key="1">
    <citation type="submission" date="2019-11" db="EMBL/GenBank/DDBJ databases">
        <authorList>
            <person name="Liu Y."/>
            <person name="Hou J."/>
            <person name="Li T.-Q."/>
            <person name="Guan C.-H."/>
            <person name="Wu X."/>
            <person name="Wu H.-Z."/>
            <person name="Ling F."/>
            <person name="Zhang R."/>
            <person name="Shi X.-G."/>
            <person name="Ren J.-P."/>
            <person name="Chen E.-F."/>
            <person name="Sun J.-M."/>
        </authorList>
    </citation>
    <scope>NUCLEOTIDE SEQUENCE</scope>
    <source>
        <strain evidence="12">Adult_tree_wgs_1</strain>
        <tissue evidence="12">Leaves</tissue>
    </source>
</reference>
<dbReference type="Pfam" id="PF13445">
    <property type="entry name" value="zf-RING_UBOX"/>
    <property type="match status" value="1"/>
</dbReference>
<keyword evidence="8" id="KW-0862">Zinc</keyword>
<dbReference type="PROSITE" id="PS00518">
    <property type="entry name" value="ZF_RING_1"/>
    <property type="match status" value="1"/>
</dbReference>
<evidence type="ECO:0000259" key="10">
    <source>
        <dbReference type="PROSITE" id="PS50089"/>
    </source>
</evidence>
<proteinExistence type="predicted"/>
<dbReference type="PANTHER" id="PTHR46764">
    <property type="entry name" value="E3 UBIQUITIN-PROTEIN LIGASE BAH1"/>
    <property type="match status" value="1"/>
</dbReference>
<dbReference type="PROSITE" id="PS50089">
    <property type="entry name" value="ZF_RING_2"/>
    <property type="match status" value="1"/>
</dbReference>
<evidence type="ECO:0000256" key="2">
    <source>
        <dbReference type="ARBA" id="ARBA00004906"/>
    </source>
</evidence>
<dbReference type="Proteomes" id="UP000626092">
    <property type="component" value="Unassembled WGS sequence"/>
</dbReference>
<dbReference type="CDD" id="cd23127">
    <property type="entry name" value="RING-HC_BAH1-like"/>
    <property type="match status" value="1"/>
</dbReference>
<evidence type="ECO:0000256" key="4">
    <source>
        <dbReference type="ARBA" id="ARBA00022679"/>
    </source>
</evidence>
<dbReference type="OrthoDB" id="6105938at2759"/>
<dbReference type="SUPFAM" id="SSF57850">
    <property type="entry name" value="RING/U-box"/>
    <property type="match status" value="1"/>
</dbReference>
<dbReference type="EMBL" id="WJXA01000003">
    <property type="protein sequence ID" value="KAF7147796.1"/>
    <property type="molecule type" value="Genomic_DNA"/>
</dbReference>
<dbReference type="PANTHER" id="PTHR46764:SF2">
    <property type="entry name" value="E3 UBIQUITIN-PROTEIN LIGASE BAH1-LIKE-RELATED"/>
    <property type="match status" value="1"/>
</dbReference>
<evidence type="ECO:0000256" key="3">
    <source>
        <dbReference type="ARBA" id="ARBA00012483"/>
    </source>
</evidence>
<protein>
    <recommendedName>
        <fullName evidence="3">RING-type E3 ubiquitin transferase</fullName>
        <ecNumber evidence="3">2.3.2.27</ecNumber>
    </recommendedName>
</protein>
<dbReference type="InterPro" id="IPR027370">
    <property type="entry name" value="Znf-RING_euk"/>
</dbReference>
<evidence type="ECO:0000256" key="1">
    <source>
        <dbReference type="ARBA" id="ARBA00000900"/>
    </source>
</evidence>
<keyword evidence="13" id="KW-1185">Reference proteome</keyword>
<evidence type="ECO:0000259" key="11">
    <source>
        <dbReference type="PROSITE" id="PS51382"/>
    </source>
</evidence>
<dbReference type="InterPro" id="IPR001841">
    <property type="entry name" value="Znf_RING"/>
</dbReference>
<feature type="domain" description="RING-type" evidence="10">
    <location>
        <begin position="300"/>
        <end position="349"/>
    </location>
</feature>
<evidence type="ECO:0000313" key="12">
    <source>
        <dbReference type="EMBL" id="KAF7147796.1"/>
    </source>
</evidence>
<keyword evidence="5" id="KW-0479">Metal-binding</keyword>
<accession>A0A834H4X7</accession>
<dbReference type="Gene3D" id="3.30.40.10">
    <property type="entry name" value="Zinc/RING finger domain, C3HC4 (zinc finger)"/>
    <property type="match status" value="1"/>
</dbReference>
<dbReference type="InterPro" id="IPR013083">
    <property type="entry name" value="Znf_RING/FYVE/PHD"/>
</dbReference>
<evidence type="ECO:0000313" key="13">
    <source>
        <dbReference type="Proteomes" id="UP000626092"/>
    </source>
</evidence>
<gene>
    <name evidence="12" type="ORF">RHSIM_Rhsim03G0057900</name>
</gene>
<dbReference type="UniPathway" id="UPA00143"/>
<organism evidence="12 13">
    <name type="scientific">Rhododendron simsii</name>
    <name type="common">Sims's rhododendron</name>
    <dbReference type="NCBI Taxonomy" id="118357"/>
    <lineage>
        <taxon>Eukaryota</taxon>
        <taxon>Viridiplantae</taxon>
        <taxon>Streptophyta</taxon>
        <taxon>Embryophyta</taxon>
        <taxon>Tracheophyta</taxon>
        <taxon>Spermatophyta</taxon>
        <taxon>Magnoliopsida</taxon>
        <taxon>eudicotyledons</taxon>
        <taxon>Gunneridae</taxon>
        <taxon>Pentapetalae</taxon>
        <taxon>asterids</taxon>
        <taxon>Ericales</taxon>
        <taxon>Ericaceae</taxon>
        <taxon>Ericoideae</taxon>
        <taxon>Rhodoreae</taxon>
        <taxon>Rhododendron</taxon>
    </lineage>
</organism>
<dbReference type="SMART" id="SM00184">
    <property type="entry name" value="RING"/>
    <property type="match status" value="1"/>
</dbReference>
<dbReference type="Gene3D" id="2.40.30.10">
    <property type="entry name" value="Translation factors"/>
    <property type="match status" value="1"/>
</dbReference>
<dbReference type="GO" id="GO:0008270">
    <property type="term" value="F:zinc ion binding"/>
    <property type="evidence" value="ECO:0007669"/>
    <property type="project" value="UniProtKB-KW"/>
</dbReference>
<evidence type="ECO:0000256" key="7">
    <source>
        <dbReference type="ARBA" id="ARBA00022786"/>
    </source>
</evidence>
<evidence type="ECO:0000256" key="8">
    <source>
        <dbReference type="ARBA" id="ARBA00022833"/>
    </source>
</evidence>
<evidence type="ECO:0000256" key="6">
    <source>
        <dbReference type="ARBA" id="ARBA00022771"/>
    </source>
</evidence>
<dbReference type="PROSITE" id="PS51382">
    <property type="entry name" value="SPX"/>
    <property type="match status" value="1"/>
</dbReference>
<dbReference type="InterPro" id="IPR033326">
    <property type="entry name" value="BAH1"/>
</dbReference>
<comment type="catalytic activity">
    <reaction evidence="1">
        <text>S-ubiquitinyl-[E2 ubiquitin-conjugating enzyme]-L-cysteine + [acceptor protein]-L-lysine = [E2 ubiquitin-conjugating enzyme]-L-cysteine + N(6)-ubiquitinyl-[acceptor protein]-L-lysine.</text>
        <dbReference type="EC" id="2.3.2.27"/>
    </reaction>
</comment>
<keyword evidence="4" id="KW-0808">Transferase</keyword>
<keyword evidence="6 9" id="KW-0863">Zinc-finger</keyword>
<comment type="caution">
    <text evidence="12">The sequence shown here is derived from an EMBL/GenBank/DDBJ whole genome shotgun (WGS) entry which is preliminary data.</text>
</comment>
<name>A0A834H4X7_RHOSS</name>
<dbReference type="InterPro" id="IPR017907">
    <property type="entry name" value="Znf_RING_CS"/>
</dbReference>
<dbReference type="CDD" id="cd14482">
    <property type="entry name" value="SPX_BAH1-like"/>
    <property type="match status" value="1"/>
</dbReference>
<evidence type="ECO:0000256" key="5">
    <source>
        <dbReference type="ARBA" id="ARBA00022723"/>
    </source>
</evidence>
<comment type="pathway">
    <text evidence="2">Protein modification; protein ubiquitination.</text>
</comment>
<dbReference type="EC" id="2.3.2.27" evidence="3"/>
<sequence length="445" mass="50684">MACNHTHIRPDKRAGLAAPSFSKTQYPLPFTHLLSVFAFDDFSTPHKPWSTFLEKSARVEELVSPIQKMKFGEAFMEYVNGNQERFTDKCSHVEYKRLKKILKSCRACRGLRDSCPRAAGQDELGNQTLPDSEFCQCEACPLYDQMFFSELMKEASEIAGFFSSRVRHLLHLHIATGMQRYMILLRRCFKDDHQAMVQEGQMLIEYVTMNAIALRKILKKYDKVHGSVNGRNFKSKMRTKHIEILQSPWLIELGAFYMNCDEPDGPNLFSSSFSCDLNAAEPGITLMLPDSVTLEYNLNCAICLDLVFNPYALSCGHIFCKLCACSAAKVMVFQGLKAANPESKCPVCREEGAYGDALHMIELDLLLKKRQSSSVIGALEIIVMIVGSNSEEQQRMYGRHFEMEAELVSHISRKSIDVLKTNYRDDLSTDEWRLLAKLKNLFKIQ</sequence>